<keyword evidence="1" id="KW-0547">Nucleotide-binding</keyword>
<name>A0A6M1U4C1_9RHOB</name>
<dbReference type="PANTHER" id="PTHR43309:SF3">
    <property type="entry name" value="5-OXOPROLINASE SUBUNIT C"/>
    <property type="match status" value="1"/>
</dbReference>
<evidence type="ECO:0000259" key="4">
    <source>
        <dbReference type="SMART" id="SM00797"/>
    </source>
</evidence>
<protein>
    <submittedName>
        <fullName evidence="5">Biotin-dependent carboxyltransferase family protein</fullName>
    </submittedName>
</protein>
<dbReference type="Proteomes" id="UP000474758">
    <property type="component" value="Unassembled WGS sequence"/>
</dbReference>
<evidence type="ECO:0000313" key="5">
    <source>
        <dbReference type="EMBL" id="NGQ92484.1"/>
    </source>
</evidence>
<evidence type="ECO:0000256" key="2">
    <source>
        <dbReference type="ARBA" id="ARBA00022801"/>
    </source>
</evidence>
<reference evidence="5 6" key="1">
    <citation type="submission" date="2020-02" db="EMBL/GenBank/DDBJ databases">
        <title>Rhodobacter translucens sp. nov., a novel bacterium isolated from activated sludge.</title>
        <authorList>
            <person name="Liu J."/>
        </authorList>
    </citation>
    <scope>NUCLEOTIDE SEQUENCE [LARGE SCALE GENOMIC DNA]</scope>
    <source>
        <strain evidence="5 6">HX-7-19</strain>
    </source>
</reference>
<dbReference type="Gene3D" id="2.40.100.10">
    <property type="entry name" value="Cyclophilin-like"/>
    <property type="match status" value="1"/>
</dbReference>
<evidence type="ECO:0000256" key="3">
    <source>
        <dbReference type="ARBA" id="ARBA00022840"/>
    </source>
</evidence>
<feature type="domain" description="Carboxyltransferase" evidence="4">
    <location>
        <begin position="2"/>
        <end position="276"/>
    </location>
</feature>
<keyword evidence="6" id="KW-1185">Reference proteome</keyword>
<dbReference type="InterPro" id="IPR052708">
    <property type="entry name" value="PxpC"/>
</dbReference>
<dbReference type="InterPro" id="IPR029000">
    <property type="entry name" value="Cyclophilin-like_dom_sf"/>
</dbReference>
<sequence>MRFGVPASGAMDRVAMMLANRALGKAPGAAVLEVSLGGLVLEVEQGALSVAVAGGGFVIRCGGLSAGSWSVLTLREGDRLEVRRGPWGAWCALAVAGDVQGEGWLGSLSTHALSGLGGGALVAGRRLVIRAPRLVPERAIACPVWARPRGEVALVIGPQERFFPGDRLEALLGSRFRLTDAYDRMGVRLRGPAMPPEGALAIPSEPVLRGSVQVAGDGVATVLLADHQTTGGYPKIATLVGSELDAFVQLRPHAAVAFRAVTPEEAIAMVRLRAAALARIMDGDQGRTGGGAAWG</sequence>
<dbReference type="Pfam" id="PF02626">
    <property type="entry name" value="CT_A_B"/>
    <property type="match status" value="1"/>
</dbReference>
<keyword evidence="5" id="KW-0808">Transferase</keyword>
<keyword evidence="2" id="KW-0378">Hydrolase</keyword>
<dbReference type="GO" id="GO:0016740">
    <property type="term" value="F:transferase activity"/>
    <property type="evidence" value="ECO:0007669"/>
    <property type="project" value="UniProtKB-KW"/>
</dbReference>
<gene>
    <name evidence="5" type="ORF">G5V65_16440</name>
</gene>
<dbReference type="AlphaFoldDB" id="A0A6M1U4C1"/>
<proteinExistence type="predicted"/>
<dbReference type="EMBL" id="JAALFE010000018">
    <property type="protein sequence ID" value="NGQ92484.1"/>
    <property type="molecule type" value="Genomic_DNA"/>
</dbReference>
<dbReference type="PANTHER" id="PTHR43309">
    <property type="entry name" value="5-OXOPROLINASE SUBUNIT C"/>
    <property type="match status" value="1"/>
</dbReference>
<evidence type="ECO:0000256" key="1">
    <source>
        <dbReference type="ARBA" id="ARBA00022741"/>
    </source>
</evidence>
<evidence type="ECO:0000313" key="6">
    <source>
        <dbReference type="Proteomes" id="UP000474758"/>
    </source>
</evidence>
<dbReference type="SMART" id="SM00797">
    <property type="entry name" value="AHS2"/>
    <property type="match status" value="1"/>
</dbReference>
<dbReference type="GO" id="GO:0005524">
    <property type="term" value="F:ATP binding"/>
    <property type="evidence" value="ECO:0007669"/>
    <property type="project" value="UniProtKB-KW"/>
</dbReference>
<dbReference type="SUPFAM" id="SSF50891">
    <property type="entry name" value="Cyclophilin-like"/>
    <property type="match status" value="1"/>
</dbReference>
<keyword evidence="3" id="KW-0067">ATP-binding</keyword>
<comment type="caution">
    <text evidence="5">The sequence shown here is derived from an EMBL/GenBank/DDBJ whole genome shotgun (WGS) entry which is preliminary data.</text>
</comment>
<organism evidence="5 6">
    <name type="scientific">Paragemmobacter kunshanensis</name>
    <dbReference type="NCBI Taxonomy" id="2583234"/>
    <lineage>
        <taxon>Bacteria</taxon>
        <taxon>Pseudomonadati</taxon>
        <taxon>Pseudomonadota</taxon>
        <taxon>Alphaproteobacteria</taxon>
        <taxon>Rhodobacterales</taxon>
        <taxon>Paracoccaceae</taxon>
        <taxon>Paragemmobacter</taxon>
    </lineage>
</organism>
<accession>A0A6M1U4C1</accession>
<dbReference type="InterPro" id="IPR003778">
    <property type="entry name" value="CT_A_B"/>
</dbReference>
<dbReference type="GO" id="GO:0016787">
    <property type="term" value="F:hydrolase activity"/>
    <property type="evidence" value="ECO:0007669"/>
    <property type="project" value="UniProtKB-KW"/>
</dbReference>